<keyword evidence="2" id="KW-1185">Reference proteome</keyword>
<name>A0A9P8HVE8_9PEZI</name>
<reference evidence="1" key="1">
    <citation type="submission" date="2021-03" db="EMBL/GenBank/DDBJ databases">
        <title>Comparative genomics and phylogenomic investigation of the class Geoglossomycetes provide insights into ecological specialization and systematics.</title>
        <authorList>
            <person name="Melie T."/>
            <person name="Pirro S."/>
            <person name="Miller A.N."/>
            <person name="Quandt A."/>
        </authorList>
    </citation>
    <scope>NUCLEOTIDE SEQUENCE</scope>
    <source>
        <strain evidence="1">CAQ_001_2017</strain>
    </source>
</reference>
<evidence type="ECO:0000313" key="1">
    <source>
        <dbReference type="EMBL" id="KAH0538443.1"/>
    </source>
</evidence>
<comment type="caution">
    <text evidence="1">The sequence shown here is derived from an EMBL/GenBank/DDBJ whole genome shotgun (WGS) entry which is preliminary data.</text>
</comment>
<dbReference type="EMBL" id="JAGHQM010003974">
    <property type="protein sequence ID" value="KAH0538443.1"/>
    <property type="molecule type" value="Genomic_DNA"/>
</dbReference>
<dbReference type="AlphaFoldDB" id="A0A9P8HVE8"/>
<gene>
    <name evidence="1" type="ORF">GP486_008777</name>
</gene>
<protein>
    <submittedName>
        <fullName evidence="1">Uncharacterized protein</fullName>
    </submittedName>
</protein>
<dbReference type="Proteomes" id="UP000750711">
    <property type="component" value="Unassembled WGS sequence"/>
</dbReference>
<proteinExistence type="predicted"/>
<feature type="non-terminal residue" evidence="1">
    <location>
        <position position="222"/>
    </location>
</feature>
<evidence type="ECO:0000313" key="2">
    <source>
        <dbReference type="Proteomes" id="UP000750711"/>
    </source>
</evidence>
<accession>A0A9P8HVE8</accession>
<organism evidence="1 2">
    <name type="scientific">Trichoglossum hirsutum</name>
    <dbReference type="NCBI Taxonomy" id="265104"/>
    <lineage>
        <taxon>Eukaryota</taxon>
        <taxon>Fungi</taxon>
        <taxon>Dikarya</taxon>
        <taxon>Ascomycota</taxon>
        <taxon>Pezizomycotina</taxon>
        <taxon>Geoglossomycetes</taxon>
        <taxon>Geoglossales</taxon>
        <taxon>Geoglossaceae</taxon>
        <taxon>Trichoglossum</taxon>
    </lineage>
</organism>
<sequence length="222" mass="24921">MSKVEAGLITPVVIGGAKYLQTKYATRQLKKRFKEDPYTPPEVKKRAANKRAVYVRPDCQDNNPVNTEFDPSRRGIFHELDLIIGEPILSRLTFILADTGMGKSTFLDRYYAYHWGSLTRSKKFRLVSVPLPGLDIDAFVSRFDADAIIETVILFDSLDEDPLASENFSRRLEEIVGVAGKFRAVVVTCRTQFLTDASVVPDQIDLQNVTGPMGLSYPADQK</sequence>